<keyword evidence="4 5" id="KW-0472">Membrane</keyword>
<evidence type="ECO:0000256" key="2">
    <source>
        <dbReference type="ARBA" id="ARBA00022692"/>
    </source>
</evidence>
<evidence type="ECO:0000313" key="6">
    <source>
        <dbReference type="EMBL" id="OGC57965.1"/>
    </source>
</evidence>
<comment type="subcellular location">
    <subcellularLocation>
        <location evidence="1">Endomembrane system</location>
        <topology evidence="1">Multi-pass membrane protein</topology>
    </subcellularLocation>
</comment>
<evidence type="ECO:0000256" key="5">
    <source>
        <dbReference type="SAM" id="Phobius"/>
    </source>
</evidence>
<evidence type="ECO:0000256" key="3">
    <source>
        <dbReference type="ARBA" id="ARBA00022989"/>
    </source>
</evidence>
<evidence type="ECO:0000256" key="4">
    <source>
        <dbReference type="ARBA" id="ARBA00023136"/>
    </source>
</evidence>
<keyword evidence="3 5" id="KW-1133">Transmembrane helix</keyword>
<evidence type="ECO:0008006" key="8">
    <source>
        <dbReference type="Google" id="ProtNLM"/>
    </source>
</evidence>
<organism evidence="6 7">
    <name type="scientific">candidate division WWE3 bacterium RIFCSPLOWO2_01_FULL_41_9</name>
    <dbReference type="NCBI Taxonomy" id="1802626"/>
    <lineage>
        <taxon>Bacteria</taxon>
        <taxon>Katanobacteria</taxon>
    </lineage>
</organism>
<feature type="non-terminal residue" evidence="6">
    <location>
        <position position="1"/>
    </location>
</feature>
<evidence type="ECO:0000256" key="1">
    <source>
        <dbReference type="ARBA" id="ARBA00004127"/>
    </source>
</evidence>
<dbReference type="Proteomes" id="UP000178346">
    <property type="component" value="Unassembled WGS sequence"/>
</dbReference>
<gene>
    <name evidence="6" type="ORF">A2976_01555</name>
</gene>
<name>A0A1F4VLK0_UNCKA</name>
<feature type="transmembrane region" description="Helical" evidence="5">
    <location>
        <begin position="106"/>
        <end position="124"/>
    </location>
</feature>
<keyword evidence="2 5" id="KW-0812">Transmembrane</keyword>
<comment type="caution">
    <text evidence="6">The sequence shown here is derived from an EMBL/GenBank/DDBJ whole genome shotgun (WGS) entry which is preliminary data.</text>
</comment>
<dbReference type="InterPro" id="IPR008217">
    <property type="entry name" value="Ccc1_fam"/>
</dbReference>
<dbReference type="Pfam" id="PF01988">
    <property type="entry name" value="VIT1"/>
    <property type="match status" value="2"/>
</dbReference>
<dbReference type="EMBL" id="MEVJ01000011">
    <property type="protein sequence ID" value="OGC57965.1"/>
    <property type="molecule type" value="Genomic_DNA"/>
</dbReference>
<feature type="transmembrane region" description="Helical" evidence="5">
    <location>
        <begin position="130"/>
        <end position="151"/>
    </location>
</feature>
<feature type="transmembrane region" description="Helical" evidence="5">
    <location>
        <begin position="36"/>
        <end position="55"/>
    </location>
</feature>
<proteinExistence type="predicted"/>
<dbReference type="GO" id="GO:0030026">
    <property type="term" value="P:intracellular manganese ion homeostasis"/>
    <property type="evidence" value="ECO:0007669"/>
    <property type="project" value="InterPro"/>
</dbReference>
<dbReference type="CDD" id="cd01059">
    <property type="entry name" value="CCC1_like"/>
    <property type="match status" value="1"/>
</dbReference>
<dbReference type="GO" id="GO:0012505">
    <property type="term" value="C:endomembrane system"/>
    <property type="evidence" value="ECO:0007669"/>
    <property type="project" value="UniProtKB-SubCell"/>
</dbReference>
<evidence type="ECO:0000313" key="7">
    <source>
        <dbReference type="Proteomes" id="UP000178346"/>
    </source>
</evidence>
<feature type="transmembrane region" description="Helical" evidence="5">
    <location>
        <begin position="75"/>
        <end position="99"/>
    </location>
</feature>
<dbReference type="AlphaFoldDB" id="A0A1F4VLK0"/>
<accession>A0A1F4VLK0</accession>
<reference evidence="6 7" key="1">
    <citation type="journal article" date="2016" name="Nat. Commun.">
        <title>Thousands of microbial genomes shed light on interconnected biogeochemical processes in an aquifer system.</title>
        <authorList>
            <person name="Anantharaman K."/>
            <person name="Brown C.T."/>
            <person name="Hug L.A."/>
            <person name="Sharon I."/>
            <person name="Castelle C.J."/>
            <person name="Probst A.J."/>
            <person name="Thomas B.C."/>
            <person name="Singh A."/>
            <person name="Wilkins M.J."/>
            <person name="Karaoz U."/>
            <person name="Brodie E.L."/>
            <person name="Williams K.H."/>
            <person name="Hubbard S.S."/>
            <person name="Banfield J.F."/>
        </authorList>
    </citation>
    <scope>NUCLEOTIDE SEQUENCE [LARGE SCALE GENOMIC DNA]</scope>
</reference>
<dbReference type="GO" id="GO:0005384">
    <property type="term" value="F:manganese ion transmembrane transporter activity"/>
    <property type="evidence" value="ECO:0007669"/>
    <property type="project" value="InterPro"/>
</dbReference>
<protein>
    <recommendedName>
        <fullName evidence="8">VIT family protein</fullName>
    </recommendedName>
</protein>
<sequence>EYFRNLLFGAEDSLVSTVGVLFGVASSSAYTQQQILVTGLIVIAVEALSMGAGSYLTETETEEYEGSGDGKSSHIVSALIMFASYVFFGLITLLPYLVIPVSSARYISLTFTLVILFLLGFLPTRNIKSAIRMAVIAGFAVLIGFVVARFFSSV</sequence>